<evidence type="ECO:0000313" key="2">
    <source>
        <dbReference type="EMBL" id="KAL1406669.1"/>
    </source>
</evidence>
<accession>A0ABR3PW75</accession>
<dbReference type="EMBL" id="JBBXJM010000006">
    <property type="protein sequence ID" value="KAL1406669.1"/>
    <property type="molecule type" value="Genomic_DNA"/>
</dbReference>
<proteinExistence type="predicted"/>
<dbReference type="GeneID" id="95989418"/>
<keyword evidence="3" id="KW-1185">Reference proteome</keyword>
<name>A0ABR3PW75_9TREE</name>
<sequence length="152" mass="16916">MPHKQQHPQPLHPPRAANLPPDRRTPELQHDPMDVDAGTSLDALIAMYREEVGAYPSTLDTLSALDRPLALHNEPYAHAVLYYYIDSKVRMGFAPGAIAAQLAQMQQHAPRHKPLLDAVRDKYGLEAPPAVEEGWDERADKWLASRLGGTTL</sequence>
<gene>
    <name evidence="2" type="ORF">Q8F55_008375</name>
</gene>
<dbReference type="Proteomes" id="UP001565368">
    <property type="component" value="Unassembled WGS sequence"/>
</dbReference>
<evidence type="ECO:0000313" key="3">
    <source>
        <dbReference type="Proteomes" id="UP001565368"/>
    </source>
</evidence>
<feature type="region of interest" description="Disordered" evidence="1">
    <location>
        <begin position="1"/>
        <end position="35"/>
    </location>
</feature>
<reference evidence="2 3" key="1">
    <citation type="submission" date="2023-08" db="EMBL/GenBank/DDBJ databases">
        <title>Annotated Genome Sequence of Vanrija albida AlHP1.</title>
        <authorList>
            <person name="Herzog R."/>
        </authorList>
    </citation>
    <scope>NUCLEOTIDE SEQUENCE [LARGE SCALE GENOMIC DNA]</scope>
    <source>
        <strain evidence="2 3">AlHP1</strain>
    </source>
</reference>
<evidence type="ECO:0000256" key="1">
    <source>
        <dbReference type="SAM" id="MobiDB-lite"/>
    </source>
</evidence>
<feature type="compositionally biased region" description="Basic and acidic residues" evidence="1">
    <location>
        <begin position="21"/>
        <end position="33"/>
    </location>
</feature>
<dbReference type="RefSeq" id="XP_069206613.1">
    <property type="nucleotide sequence ID" value="XM_069356772.1"/>
</dbReference>
<comment type="caution">
    <text evidence="2">The sequence shown here is derived from an EMBL/GenBank/DDBJ whole genome shotgun (WGS) entry which is preliminary data.</text>
</comment>
<organism evidence="2 3">
    <name type="scientific">Vanrija albida</name>
    <dbReference type="NCBI Taxonomy" id="181172"/>
    <lineage>
        <taxon>Eukaryota</taxon>
        <taxon>Fungi</taxon>
        <taxon>Dikarya</taxon>
        <taxon>Basidiomycota</taxon>
        <taxon>Agaricomycotina</taxon>
        <taxon>Tremellomycetes</taxon>
        <taxon>Trichosporonales</taxon>
        <taxon>Trichosporonaceae</taxon>
        <taxon>Vanrija</taxon>
    </lineage>
</organism>
<protein>
    <submittedName>
        <fullName evidence="2">Uncharacterized protein</fullName>
    </submittedName>
</protein>